<gene>
    <name evidence="1" type="ORF">K7472_04200</name>
</gene>
<accession>A0ABS7QLG8</accession>
<reference evidence="1 2" key="1">
    <citation type="submission" date="2021-08" db="EMBL/GenBank/DDBJ databases">
        <title>Streptomyces sp. PTM05 isolated from lichen.</title>
        <authorList>
            <person name="Somphong A."/>
            <person name="Phongsopitanun W."/>
            <person name="Tanasupawat S."/>
        </authorList>
    </citation>
    <scope>NUCLEOTIDE SEQUENCE [LARGE SCALE GENOMIC DNA]</scope>
    <source>
        <strain evidence="1 2">Ptm05</strain>
    </source>
</reference>
<evidence type="ECO:0000313" key="1">
    <source>
        <dbReference type="EMBL" id="MBY8884045.1"/>
    </source>
</evidence>
<name>A0ABS7QLG8_9ACTN</name>
<comment type="caution">
    <text evidence="1">The sequence shown here is derived from an EMBL/GenBank/DDBJ whole genome shotgun (WGS) entry which is preliminary data.</text>
</comment>
<sequence length="280" mass="29928">MSTVIGVTSKDLLLPAPDQHTPAGLVLPAPDQQPLDQALSTAWAALEAVGHLVVLVPAGLPDEHRRRLHAIRSLLETDRMALVEVDLPPLALALLARQLRQISRYDLGPGVLASAARLLAHYLHAGAVLSSVTGLDRLEVGLGPHLRSWLPGARFAVLAAPAATLTTLGPHTRLPGPDYPTHLALAAHGLADEWVRSRLGPEWNCGHVSEFALPQDSARWWGTARLVEFAAYIEDVGVLYQLVTSAHRAHCRCCGLELVGDRCAFCACPATEPAEHGAVP</sequence>
<evidence type="ECO:0000313" key="2">
    <source>
        <dbReference type="Proteomes" id="UP001198565"/>
    </source>
</evidence>
<dbReference type="Proteomes" id="UP001198565">
    <property type="component" value="Unassembled WGS sequence"/>
</dbReference>
<protein>
    <submittedName>
        <fullName evidence="1">Uncharacterized protein</fullName>
    </submittedName>
</protein>
<organism evidence="1 2">
    <name type="scientific">Streptantibioticus parmotrematis</name>
    <dbReference type="NCBI Taxonomy" id="2873249"/>
    <lineage>
        <taxon>Bacteria</taxon>
        <taxon>Bacillati</taxon>
        <taxon>Actinomycetota</taxon>
        <taxon>Actinomycetes</taxon>
        <taxon>Kitasatosporales</taxon>
        <taxon>Streptomycetaceae</taxon>
        <taxon>Streptantibioticus</taxon>
    </lineage>
</organism>
<dbReference type="EMBL" id="JAINVZ010000002">
    <property type="protein sequence ID" value="MBY8884045.1"/>
    <property type="molecule type" value="Genomic_DNA"/>
</dbReference>
<keyword evidence="2" id="KW-1185">Reference proteome</keyword>
<proteinExistence type="predicted"/>
<dbReference type="RefSeq" id="WP_222973963.1">
    <property type="nucleotide sequence ID" value="NZ_JAINVZ010000002.1"/>
</dbReference>